<name>F8NUG9_SERL9</name>
<evidence type="ECO:0000259" key="2">
    <source>
        <dbReference type="Pfam" id="PF08718"/>
    </source>
</evidence>
<proteinExistence type="predicted"/>
<sequence length="204" mass="22272">MAPFLESVKSFADVPITDAGVDTLAFLEAATGLVGLFDLLGSTAFAVVQSDIKGNITKVRARYDAAPAQSVTLEELVKNEQGEKKRTATEGLMWLIRGLSFTCKALQNAQANQNHELVAAFTKGYEDSLKKFHNFVVKSIFSVAMKACPYRKDFYAKLAADPQGGPSVPEAKLHEELNEWLAGLDTIVKRIEAFFEKGGYGKGF</sequence>
<dbReference type="KEGG" id="sla:SERLADRAFT_388482"/>
<reference evidence="3" key="1">
    <citation type="submission" date="2011-04" db="EMBL/GenBank/DDBJ databases">
        <title>Evolution of plant cell wall degrading machinery underlies the functional diversity of forest fungi.</title>
        <authorList>
            <consortium name="US DOE Joint Genome Institute (JGI-PGF)"/>
            <person name="Eastwood D.C."/>
            <person name="Floudas D."/>
            <person name="Binder M."/>
            <person name="Majcherczyk A."/>
            <person name="Schneider P."/>
            <person name="Aerts A."/>
            <person name="Asiegbu F.O."/>
            <person name="Baker S.E."/>
            <person name="Barry K."/>
            <person name="Bendiksby M."/>
            <person name="Blumentritt M."/>
            <person name="Coutinho P.M."/>
            <person name="Cullen D."/>
            <person name="Cullen D."/>
            <person name="Gathman A."/>
            <person name="Goodell B."/>
            <person name="Henrissat B."/>
            <person name="Ihrmark K."/>
            <person name="Kauserud H."/>
            <person name="Kohler A."/>
            <person name="LaButti K."/>
            <person name="Lapidus A."/>
            <person name="Lavin J.L."/>
            <person name="Lee Y.-H."/>
            <person name="Lindquist E."/>
            <person name="Lilly W."/>
            <person name="Lucas S."/>
            <person name="Morin E."/>
            <person name="Murat C."/>
            <person name="Oguiza J.A."/>
            <person name="Park J."/>
            <person name="Pisabarro A.G."/>
            <person name="Riley R."/>
            <person name="Rosling A."/>
            <person name="Salamov A."/>
            <person name="Schmidt O."/>
            <person name="Schmutz J."/>
            <person name="Skrede I."/>
            <person name="Stenlid J."/>
            <person name="Wiebenga A."/>
            <person name="Xie X."/>
            <person name="Kues U."/>
            <person name="Hibbett D.S."/>
            <person name="Hoffmeister D."/>
            <person name="Hogberg N."/>
            <person name="Martin F."/>
            <person name="Grigoriev I.V."/>
            <person name="Watkinson S.C."/>
        </authorList>
    </citation>
    <scope>NUCLEOTIDE SEQUENCE</scope>
    <source>
        <strain evidence="3">S7.9</strain>
    </source>
</reference>
<dbReference type="PANTHER" id="PTHR10219:SF25">
    <property type="entry name" value="PLECKSTRIN HOMOLOGY DOMAIN-CONTAINING FAMILY A MEMBER 8"/>
    <property type="match status" value="1"/>
</dbReference>
<evidence type="ECO:0000313" key="3">
    <source>
        <dbReference type="EMBL" id="EGO25881.1"/>
    </source>
</evidence>
<dbReference type="InterPro" id="IPR036497">
    <property type="entry name" value="GLTP_sf"/>
</dbReference>
<organism>
    <name type="scientific">Serpula lacrymans var. lacrymans (strain S7.9)</name>
    <name type="common">Dry rot fungus</name>
    <dbReference type="NCBI Taxonomy" id="578457"/>
    <lineage>
        <taxon>Eukaryota</taxon>
        <taxon>Fungi</taxon>
        <taxon>Dikarya</taxon>
        <taxon>Basidiomycota</taxon>
        <taxon>Agaricomycotina</taxon>
        <taxon>Agaricomycetes</taxon>
        <taxon>Agaricomycetidae</taxon>
        <taxon>Boletales</taxon>
        <taxon>Coniophorineae</taxon>
        <taxon>Serpulaceae</taxon>
        <taxon>Serpula</taxon>
    </lineage>
</organism>
<dbReference type="GO" id="GO:0005829">
    <property type="term" value="C:cytosol"/>
    <property type="evidence" value="ECO:0007669"/>
    <property type="project" value="TreeGrafter"/>
</dbReference>
<dbReference type="GO" id="GO:1902388">
    <property type="term" value="F:ceramide 1-phosphate transfer activity"/>
    <property type="evidence" value="ECO:0007669"/>
    <property type="project" value="TreeGrafter"/>
</dbReference>
<dbReference type="Gene3D" id="1.10.3520.10">
    <property type="entry name" value="Glycolipid transfer protein"/>
    <property type="match status" value="1"/>
</dbReference>
<accession>F8NUG9</accession>
<protein>
    <recommendedName>
        <fullName evidence="2">Glycolipid transfer protein domain-containing protein</fullName>
    </recommendedName>
</protein>
<keyword evidence="1" id="KW-0813">Transport</keyword>
<dbReference type="GO" id="GO:1902387">
    <property type="term" value="F:ceramide 1-phosphate binding"/>
    <property type="evidence" value="ECO:0007669"/>
    <property type="project" value="TreeGrafter"/>
</dbReference>
<feature type="domain" description="Glycolipid transfer protein" evidence="2">
    <location>
        <begin position="21"/>
        <end position="159"/>
    </location>
</feature>
<dbReference type="GO" id="GO:0016020">
    <property type="term" value="C:membrane"/>
    <property type="evidence" value="ECO:0007669"/>
    <property type="project" value="TreeGrafter"/>
</dbReference>
<dbReference type="SUPFAM" id="SSF110004">
    <property type="entry name" value="Glycolipid transfer protein, GLTP"/>
    <property type="match status" value="1"/>
</dbReference>
<dbReference type="FunFam" id="1.10.3520.10:FF:000001">
    <property type="entry name" value="Pleckstrin domain-containing family A member 8"/>
    <property type="match status" value="1"/>
</dbReference>
<dbReference type="Pfam" id="PF08718">
    <property type="entry name" value="GLTP"/>
    <property type="match status" value="1"/>
</dbReference>
<dbReference type="GeneID" id="18811336"/>
<dbReference type="AlphaFoldDB" id="F8NUG9"/>
<dbReference type="PANTHER" id="PTHR10219">
    <property type="entry name" value="GLYCOLIPID TRANSFER PROTEIN-RELATED"/>
    <property type="match status" value="1"/>
</dbReference>
<dbReference type="Proteomes" id="UP000008064">
    <property type="component" value="Unassembled WGS sequence"/>
</dbReference>
<dbReference type="EMBL" id="GL945433">
    <property type="protein sequence ID" value="EGO25881.1"/>
    <property type="molecule type" value="Genomic_DNA"/>
</dbReference>
<evidence type="ECO:0000256" key="1">
    <source>
        <dbReference type="ARBA" id="ARBA00022448"/>
    </source>
</evidence>
<dbReference type="OrthoDB" id="205255at2759"/>
<dbReference type="HOGENOM" id="CLU_079400_0_0_1"/>
<dbReference type="InterPro" id="IPR014830">
    <property type="entry name" value="Glycolipid_transfer_prot_dom"/>
</dbReference>
<dbReference type="RefSeq" id="XP_007318003.1">
    <property type="nucleotide sequence ID" value="XM_007317941.1"/>
</dbReference>
<gene>
    <name evidence="3" type="ORF">SERLADRAFT_388482</name>
</gene>